<dbReference type="InterPro" id="IPR001650">
    <property type="entry name" value="Helicase_C-like"/>
</dbReference>
<dbReference type="GO" id="GO:0015616">
    <property type="term" value="F:DNA translocase activity"/>
    <property type="evidence" value="ECO:0007669"/>
    <property type="project" value="TreeGrafter"/>
</dbReference>
<dbReference type="SUPFAM" id="SSF52540">
    <property type="entry name" value="P-loop containing nucleoside triphosphate hydrolases"/>
    <property type="match status" value="2"/>
</dbReference>
<sequence>MDCRKRLLLTGTPLQNDLNEFFILGALANPVIFTDDKSRKNYVNPILAGINPDATDKEITFAKDKLSTLAKITNAFVLRRSNVLLRTVLPDKVVAYVFCSLSPVQIKLYAGLIALVSSLADAKRLGGVLSLIQLLCKVCTHPFLVPLSSLSEDMAGEWRRVVEGCGFGGALAGALASGGSRSNSGGGRMVTRGSRENSRCMVENVGSLSTGHCVGLSGKFLFLYSLIEAVKCVGDRLVVVSNFTQTLDLVGEYCQLSGVSVVRLDGKTSIKKRQEKVHSFNVLGDGLVFLLSSKAGGAGINLVGANRLVLMDADWNPANDKQALARIWRDGQQKTCVIYRLFSSGTIEEKILQRQLAKDLVSNIVLNPKDLKTGISQDTLRTLFQFDPQHLPDCDTHQVLQCARCDTTTNAQQLIGDSFNENGKQTPLFCA</sequence>
<dbReference type="AlphaFoldDB" id="A0A023AZP5"/>
<dbReference type="GO" id="GO:0016787">
    <property type="term" value="F:hydrolase activity"/>
    <property type="evidence" value="ECO:0007669"/>
    <property type="project" value="UniProtKB-KW"/>
</dbReference>
<evidence type="ECO:0000313" key="3">
    <source>
        <dbReference type="EMBL" id="EZG43780.1"/>
    </source>
</evidence>
<dbReference type="GO" id="GO:0007131">
    <property type="term" value="P:reciprocal meiotic recombination"/>
    <property type="evidence" value="ECO:0007669"/>
    <property type="project" value="TreeGrafter"/>
</dbReference>
<dbReference type="Gene3D" id="3.40.50.300">
    <property type="entry name" value="P-loop containing nucleotide triphosphate hydrolases"/>
    <property type="match status" value="2"/>
</dbReference>
<dbReference type="Pfam" id="PF00271">
    <property type="entry name" value="Helicase_C"/>
    <property type="match status" value="1"/>
</dbReference>
<dbReference type="InterPro" id="IPR027417">
    <property type="entry name" value="P-loop_NTPase"/>
</dbReference>
<evidence type="ECO:0000256" key="1">
    <source>
        <dbReference type="ARBA" id="ARBA00022801"/>
    </source>
</evidence>
<comment type="caution">
    <text evidence="3">The sequence shown here is derived from an EMBL/GenBank/DDBJ whole genome shotgun (WGS) entry which is preliminary data.</text>
</comment>
<dbReference type="SMART" id="SM00490">
    <property type="entry name" value="HELICc"/>
    <property type="match status" value="1"/>
</dbReference>
<dbReference type="CDD" id="cd18793">
    <property type="entry name" value="SF2_C_SNF"/>
    <property type="match status" value="1"/>
</dbReference>
<dbReference type="Pfam" id="PF00176">
    <property type="entry name" value="SNF2-rel_dom"/>
    <property type="match status" value="1"/>
</dbReference>
<dbReference type="InterPro" id="IPR000330">
    <property type="entry name" value="SNF2_N"/>
</dbReference>
<dbReference type="InterPro" id="IPR049730">
    <property type="entry name" value="SNF2/RAD54-like_C"/>
</dbReference>
<dbReference type="eggNOG" id="KOG0390">
    <property type="taxonomic scope" value="Eukaryota"/>
</dbReference>
<name>A0A023AZP5_GRENI</name>
<dbReference type="PANTHER" id="PTHR45629:SF7">
    <property type="entry name" value="DNA EXCISION REPAIR PROTEIN ERCC-6-RELATED"/>
    <property type="match status" value="1"/>
</dbReference>
<keyword evidence="1" id="KW-0378">Hydrolase</keyword>
<evidence type="ECO:0000313" key="4">
    <source>
        <dbReference type="Proteomes" id="UP000019763"/>
    </source>
</evidence>
<dbReference type="Proteomes" id="UP000019763">
    <property type="component" value="Unassembled WGS sequence"/>
</dbReference>
<dbReference type="GO" id="GO:0005524">
    <property type="term" value="F:ATP binding"/>
    <property type="evidence" value="ECO:0007669"/>
    <property type="project" value="InterPro"/>
</dbReference>
<dbReference type="PROSITE" id="PS51194">
    <property type="entry name" value="HELICASE_CTER"/>
    <property type="match status" value="1"/>
</dbReference>
<protein>
    <submittedName>
        <fullName evidence="3">DNA repair and recombination protein RAD54</fullName>
    </submittedName>
</protein>
<dbReference type="GO" id="GO:0005634">
    <property type="term" value="C:nucleus"/>
    <property type="evidence" value="ECO:0007669"/>
    <property type="project" value="TreeGrafter"/>
</dbReference>
<dbReference type="OMA" id="AEDECHT"/>
<organism evidence="3 4">
    <name type="scientific">Gregarina niphandrodes</name>
    <name type="common">Septate eugregarine</name>
    <dbReference type="NCBI Taxonomy" id="110365"/>
    <lineage>
        <taxon>Eukaryota</taxon>
        <taxon>Sar</taxon>
        <taxon>Alveolata</taxon>
        <taxon>Apicomplexa</taxon>
        <taxon>Conoidasida</taxon>
        <taxon>Gregarinasina</taxon>
        <taxon>Eugregarinorida</taxon>
        <taxon>Gregarinidae</taxon>
        <taxon>Gregarina</taxon>
    </lineage>
</organism>
<evidence type="ECO:0000259" key="2">
    <source>
        <dbReference type="PROSITE" id="PS51194"/>
    </source>
</evidence>
<feature type="domain" description="Helicase C-terminal" evidence="2">
    <location>
        <begin position="225"/>
        <end position="372"/>
    </location>
</feature>
<dbReference type="PANTHER" id="PTHR45629">
    <property type="entry name" value="SNF2/RAD54 FAMILY MEMBER"/>
    <property type="match status" value="1"/>
</dbReference>
<dbReference type="RefSeq" id="XP_011134611.1">
    <property type="nucleotide sequence ID" value="XM_011136309.1"/>
</dbReference>
<dbReference type="InterPro" id="IPR050496">
    <property type="entry name" value="SNF2_RAD54_helicase_repair"/>
</dbReference>
<gene>
    <name evidence="3" type="ORF">GNI_159330</name>
</gene>
<dbReference type="Gene3D" id="1.20.120.850">
    <property type="entry name" value="SWI2/SNF2 ATPases, N-terminal domain"/>
    <property type="match status" value="2"/>
</dbReference>
<dbReference type="Gene3D" id="3.40.50.10810">
    <property type="entry name" value="Tandem AAA-ATPase domain"/>
    <property type="match status" value="1"/>
</dbReference>
<reference evidence="3" key="1">
    <citation type="submission" date="2013-12" db="EMBL/GenBank/DDBJ databases">
        <authorList>
            <person name="Omoto C.K."/>
            <person name="Sibley D."/>
            <person name="Venepally P."/>
            <person name="Hadjithomas M."/>
            <person name="Karamycheva S."/>
            <person name="Brunk B."/>
            <person name="Roos D."/>
            <person name="Caler E."/>
            <person name="Lorenzi H."/>
        </authorList>
    </citation>
    <scope>NUCLEOTIDE SEQUENCE</scope>
</reference>
<dbReference type="OrthoDB" id="413460at2759"/>
<dbReference type="GeneID" id="22915530"/>
<accession>A0A023AZP5</accession>
<dbReference type="VEuPathDB" id="CryptoDB:GNI_159330"/>
<keyword evidence="4" id="KW-1185">Reference proteome</keyword>
<proteinExistence type="predicted"/>
<dbReference type="GO" id="GO:0045003">
    <property type="term" value="P:double-strand break repair via synthesis-dependent strand annealing"/>
    <property type="evidence" value="ECO:0007669"/>
    <property type="project" value="TreeGrafter"/>
</dbReference>
<dbReference type="EMBL" id="AFNH02001187">
    <property type="protein sequence ID" value="EZG43780.1"/>
    <property type="molecule type" value="Genomic_DNA"/>
</dbReference>
<dbReference type="InterPro" id="IPR038718">
    <property type="entry name" value="SNF2-like_sf"/>
</dbReference>